<dbReference type="PANTHER" id="PTHR43794">
    <property type="entry name" value="AMINOHYDROLASE SSNA-RELATED"/>
    <property type="match status" value="1"/>
</dbReference>
<evidence type="ECO:0000256" key="2">
    <source>
        <dbReference type="ARBA" id="ARBA00022801"/>
    </source>
</evidence>
<dbReference type="GO" id="GO:0016810">
    <property type="term" value="F:hydrolase activity, acting on carbon-nitrogen (but not peptide) bonds"/>
    <property type="evidence" value="ECO:0007669"/>
    <property type="project" value="InterPro"/>
</dbReference>
<dbReference type="SUPFAM" id="SSF51556">
    <property type="entry name" value="Metallo-dependent hydrolases"/>
    <property type="match status" value="1"/>
</dbReference>
<accession>A0A7X5UAZ4</accession>
<comment type="caution">
    <text evidence="4">The sequence shown here is derived from an EMBL/GenBank/DDBJ whole genome shotgun (WGS) entry which is preliminary data.</text>
</comment>
<evidence type="ECO:0000313" key="4">
    <source>
        <dbReference type="EMBL" id="NII06923.1"/>
    </source>
</evidence>
<dbReference type="Gene3D" id="3.20.20.140">
    <property type="entry name" value="Metal-dependent hydrolases"/>
    <property type="match status" value="1"/>
</dbReference>
<keyword evidence="2 4" id="KW-0378">Hydrolase</keyword>
<dbReference type="SUPFAM" id="SSF51338">
    <property type="entry name" value="Composite domain of metallo-dependent hydrolases"/>
    <property type="match status" value="1"/>
</dbReference>
<dbReference type="InterPro" id="IPR006680">
    <property type="entry name" value="Amidohydro-rel"/>
</dbReference>
<dbReference type="Pfam" id="PF01979">
    <property type="entry name" value="Amidohydro_1"/>
    <property type="match status" value="1"/>
</dbReference>
<comment type="similarity">
    <text evidence="1">Belongs to the metallo-dependent hydrolases superfamily. ATZ/TRZ family.</text>
</comment>
<name>A0A7X5UAZ4_9GAMM</name>
<dbReference type="RefSeq" id="WP_166948334.1">
    <property type="nucleotide sequence ID" value="NZ_JAARLZ010000005.1"/>
</dbReference>
<sequence>MQNQAHERILFKGGTVLTMDSAMGDFAVADVLVEGSRIAAVGPNLSADNARVIDATGHIVMPGFVNPHQHAWLGLLRGLLPNVETLNDYFEAIPFAIGRHYRPQDMHLATLLTSLTCLDAGITSILDAAHNSLSPEHTDAALDAFDAAGIRALHMVGQPVGLTVKHWPGEVRRLKRPTDAAVNIGLFANTPDAEHWATAREYGCRILSEFGNWDGSPSNLRALQAQGLLRSDNVFNHCVRLTGDDWRVLVETGVNVTVNPRSDALFGLETDGFPYQTALEYGIRPALGIDIDTSQSGDMFGEMHAAFAMQRMFGQKRRAEGDYAAPSPTHVRPILEAATIDGARVMGLERRTGSLVPGKQADLIMIRTDGISIFPSHNAVGNVVHMANRNDVKTVMVAGRLRKHEGQLVDVDLTTIRRATEASREYLFNASGYQPNVLEDAFPRLQPAN</sequence>
<organism evidence="4 5">
    <name type="scientific">Luteibacter anthropi</name>
    <dbReference type="NCBI Taxonomy" id="564369"/>
    <lineage>
        <taxon>Bacteria</taxon>
        <taxon>Pseudomonadati</taxon>
        <taxon>Pseudomonadota</taxon>
        <taxon>Gammaproteobacteria</taxon>
        <taxon>Lysobacterales</taxon>
        <taxon>Rhodanobacteraceae</taxon>
        <taxon>Luteibacter</taxon>
    </lineage>
</organism>
<evidence type="ECO:0000259" key="3">
    <source>
        <dbReference type="Pfam" id="PF01979"/>
    </source>
</evidence>
<dbReference type="EMBL" id="JAARLZ010000005">
    <property type="protein sequence ID" value="NII06923.1"/>
    <property type="molecule type" value="Genomic_DNA"/>
</dbReference>
<dbReference type="AlphaFoldDB" id="A0A7X5UAZ4"/>
<dbReference type="Proteomes" id="UP000490980">
    <property type="component" value="Unassembled WGS sequence"/>
</dbReference>
<evidence type="ECO:0000256" key="1">
    <source>
        <dbReference type="ARBA" id="ARBA00006745"/>
    </source>
</evidence>
<dbReference type="Gene3D" id="2.30.40.10">
    <property type="entry name" value="Urease, subunit C, domain 1"/>
    <property type="match status" value="1"/>
</dbReference>
<feature type="domain" description="Amidohydrolase-related" evidence="3">
    <location>
        <begin position="210"/>
        <end position="401"/>
    </location>
</feature>
<dbReference type="InterPro" id="IPR011059">
    <property type="entry name" value="Metal-dep_hydrolase_composite"/>
</dbReference>
<dbReference type="InterPro" id="IPR032466">
    <property type="entry name" value="Metal_Hydrolase"/>
</dbReference>
<keyword evidence="5" id="KW-1185">Reference proteome</keyword>
<evidence type="ECO:0000313" key="5">
    <source>
        <dbReference type="Proteomes" id="UP000490980"/>
    </source>
</evidence>
<protein>
    <submittedName>
        <fullName evidence="4">Amidohydrolase family protein</fullName>
    </submittedName>
</protein>
<proteinExistence type="inferred from homology"/>
<dbReference type="InterPro" id="IPR050287">
    <property type="entry name" value="MTA/SAH_deaminase"/>
</dbReference>
<dbReference type="PANTHER" id="PTHR43794:SF11">
    <property type="entry name" value="AMIDOHYDROLASE-RELATED DOMAIN-CONTAINING PROTEIN"/>
    <property type="match status" value="1"/>
</dbReference>
<gene>
    <name evidence="4" type="ORF">HBF25_11040</name>
</gene>
<reference evidence="4 5" key="1">
    <citation type="submission" date="2020-03" db="EMBL/GenBank/DDBJ databases">
        <authorList>
            <person name="Lai Q."/>
        </authorList>
    </citation>
    <scope>NUCLEOTIDE SEQUENCE [LARGE SCALE GENOMIC DNA]</scope>
    <source>
        <strain evidence="4 5">CCUG 25036</strain>
    </source>
</reference>